<proteinExistence type="predicted"/>
<comment type="caution">
    <text evidence="2">The sequence shown here is derived from an EMBL/GenBank/DDBJ whole genome shotgun (WGS) entry which is preliminary data.</text>
</comment>
<feature type="non-terminal residue" evidence="2">
    <location>
        <position position="1"/>
    </location>
</feature>
<dbReference type="Proteomes" id="UP000594638">
    <property type="component" value="Unassembled WGS sequence"/>
</dbReference>
<evidence type="ECO:0000259" key="1">
    <source>
        <dbReference type="Pfam" id="PF12776"/>
    </source>
</evidence>
<dbReference type="Pfam" id="PF12776">
    <property type="entry name" value="Myb_DNA-bind_3"/>
    <property type="match status" value="1"/>
</dbReference>
<gene>
    <name evidence="2" type="ORF">OLEA9_A082232</name>
</gene>
<feature type="domain" description="Myb/SANT-like" evidence="1">
    <location>
        <begin position="5"/>
        <end position="75"/>
    </location>
</feature>
<sequence length="76" mass="8822">EIVIAEGHRRGKCFSSTGWLRIHELFNSTAGKYWTVSQLKNYWGKLQMDHKLLFELLKSTDIQYQSKIGTINGPDH</sequence>
<reference evidence="2 3" key="1">
    <citation type="submission" date="2019-12" db="EMBL/GenBank/DDBJ databases">
        <authorList>
            <person name="Alioto T."/>
            <person name="Alioto T."/>
            <person name="Gomez Garrido J."/>
        </authorList>
    </citation>
    <scope>NUCLEOTIDE SEQUENCE [LARGE SCALE GENOMIC DNA]</scope>
</reference>
<accession>A0A8S0V840</accession>
<dbReference type="AlphaFoldDB" id="A0A8S0V840"/>
<dbReference type="OrthoDB" id="1676438at2759"/>
<evidence type="ECO:0000313" key="3">
    <source>
        <dbReference type="Proteomes" id="UP000594638"/>
    </source>
</evidence>
<keyword evidence="3" id="KW-1185">Reference proteome</keyword>
<protein>
    <recommendedName>
        <fullName evidence="1">Myb/SANT-like domain-containing protein</fullName>
    </recommendedName>
</protein>
<evidence type="ECO:0000313" key="2">
    <source>
        <dbReference type="EMBL" id="CAA3026347.1"/>
    </source>
</evidence>
<dbReference type="Gramene" id="OE9A082232T1">
    <property type="protein sequence ID" value="OE9A082232C1"/>
    <property type="gene ID" value="OE9A082232"/>
</dbReference>
<dbReference type="InterPro" id="IPR024752">
    <property type="entry name" value="Myb/SANT-like_dom"/>
</dbReference>
<dbReference type="EMBL" id="CACTIH010009158">
    <property type="protein sequence ID" value="CAA3026347.1"/>
    <property type="molecule type" value="Genomic_DNA"/>
</dbReference>
<name>A0A8S0V840_OLEEU</name>
<organism evidence="2 3">
    <name type="scientific">Olea europaea subsp. europaea</name>
    <dbReference type="NCBI Taxonomy" id="158383"/>
    <lineage>
        <taxon>Eukaryota</taxon>
        <taxon>Viridiplantae</taxon>
        <taxon>Streptophyta</taxon>
        <taxon>Embryophyta</taxon>
        <taxon>Tracheophyta</taxon>
        <taxon>Spermatophyta</taxon>
        <taxon>Magnoliopsida</taxon>
        <taxon>eudicotyledons</taxon>
        <taxon>Gunneridae</taxon>
        <taxon>Pentapetalae</taxon>
        <taxon>asterids</taxon>
        <taxon>lamiids</taxon>
        <taxon>Lamiales</taxon>
        <taxon>Oleaceae</taxon>
        <taxon>Oleeae</taxon>
        <taxon>Olea</taxon>
    </lineage>
</organism>